<evidence type="ECO:0000313" key="2">
    <source>
        <dbReference type="Proteomes" id="UP000005459"/>
    </source>
</evidence>
<dbReference type="Gene3D" id="3.40.1350.10">
    <property type="match status" value="1"/>
</dbReference>
<evidence type="ECO:0008006" key="3">
    <source>
        <dbReference type="Google" id="ProtNLM"/>
    </source>
</evidence>
<dbReference type="InterPro" id="IPR011856">
    <property type="entry name" value="tRNA_endonuc-like_dom_sf"/>
</dbReference>
<reference evidence="1 2" key="1">
    <citation type="submission" date="2011-06" db="EMBL/GenBank/DDBJ databases">
        <title>The draft genome of Thiocapsa marina 5811.</title>
        <authorList>
            <consortium name="US DOE Joint Genome Institute (JGI-PGF)"/>
            <person name="Lucas S."/>
            <person name="Han J."/>
            <person name="Cheng J.-F."/>
            <person name="Goodwin L."/>
            <person name="Pitluck S."/>
            <person name="Peters L."/>
            <person name="Land M.L."/>
            <person name="Hauser L."/>
            <person name="Vogl K."/>
            <person name="Liu Z."/>
            <person name="Imhoff J."/>
            <person name="Thiel V."/>
            <person name="Frigaard N.-U."/>
            <person name="Bryant D."/>
            <person name="Woyke T.J."/>
        </authorList>
    </citation>
    <scope>NUCLEOTIDE SEQUENCE [LARGE SCALE GENOMIC DNA]</scope>
    <source>
        <strain evidence="1 2">5811</strain>
    </source>
</reference>
<proteinExistence type="predicted"/>
<keyword evidence="2" id="KW-1185">Reference proteome</keyword>
<protein>
    <recommendedName>
        <fullName evidence="3">DUF4365 domain-containing protein</fullName>
    </recommendedName>
</protein>
<dbReference type="GO" id="GO:0003676">
    <property type="term" value="F:nucleic acid binding"/>
    <property type="evidence" value="ECO:0007669"/>
    <property type="project" value="InterPro"/>
</dbReference>
<evidence type="ECO:0000313" key="1">
    <source>
        <dbReference type="EMBL" id="EGV17059.1"/>
    </source>
</evidence>
<dbReference type="OrthoDB" id="6997828at2"/>
<gene>
    <name evidence="1" type="ORF">ThimaDRAFT_3525</name>
</gene>
<sequence length="155" mass="18060">MARFQWSALNKQQVGAFAEYFVKMEFTMYGFQVYGTEVDDRGIDFVARYDSGPFIEIQVKSLRQSGYVFMRKDKFLLREELHLALALLNDGLEPALYLIPSETWNQENGIFVNRVYENKKSKPEWGINVSAKNLSSLEAYRFEHAIQRLVQQTAN</sequence>
<organism evidence="1 2">
    <name type="scientific">Thiocapsa marina 5811</name>
    <dbReference type="NCBI Taxonomy" id="768671"/>
    <lineage>
        <taxon>Bacteria</taxon>
        <taxon>Pseudomonadati</taxon>
        <taxon>Pseudomonadota</taxon>
        <taxon>Gammaproteobacteria</taxon>
        <taxon>Chromatiales</taxon>
        <taxon>Chromatiaceae</taxon>
        <taxon>Thiocapsa</taxon>
    </lineage>
</organism>
<dbReference type="STRING" id="768671.ThimaDRAFT_3525"/>
<name>F9UF22_9GAMM</name>
<dbReference type="RefSeq" id="WP_007194397.1">
    <property type="nucleotide sequence ID" value="NZ_AFWV01000012.1"/>
</dbReference>
<dbReference type="Proteomes" id="UP000005459">
    <property type="component" value="Unassembled WGS sequence"/>
</dbReference>
<dbReference type="EMBL" id="AFWV01000012">
    <property type="protein sequence ID" value="EGV17059.1"/>
    <property type="molecule type" value="Genomic_DNA"/>
</dbReference>
<dbReference type="AlphaFoldDB" id="F9UF22"/>
<dbReference type="eggNOG" id="ENOG5032RXJ">
    <property type="taxonomic scope" value="Bacteria"/>
</dbReference>
<accession>F9UF22</accession>